<evidence type="ECO:0000313" key="5">
    <source>
        <dbReference type="EMBL" id="PCH37416.1"/>
    </source>
</evidence>
<dbReference type="PANTHER" id="PTHR13528">
    <property type="entry name" value="39S RIBOSOMAL PROTEIN L28, MITOCHONDRIAL"/>
    <property type="match status" value="1"/>
</dbReference>
<dbReference type="InterPro" id="IPR026569">
    <property type="entry name" value="Ribosomal_bL28"/>
</dbReference>
<evidence type="ECO:0000256" key="3">
    <source>
        <dbReference type="ARBA" id="ARBA00023274"/>
    </source>
</evidence>
<dbReference type="HAMAP" id="MF_00373">
    <property type="entry name" value="Ribosomal_bL28"/>
    <property type="match status" value="1"/>
</dbReference>
<dbReference type="SUPFAM" id="SSF143800">
    <property type="entry name" value="L28p-like"/>
    <property type="match status" value="1"/>
</dbReference>
<organism evidence="5 6">
    <name type="scientific">Wolfiporia cocos (strain MD-104)</name>
    <name type="common">Brown rot fungus</name>
    <dbReference type="NCBI Taxonomy" id="742152"/>
    <lineage>
        <taxon>Eukaryota</taxon>
        <taxon>Fungi</taxon>
        <taxon>Dikarya</taxon>
        <taxon>Basidiomycota</taxon>
        <taxon>Agaricomycotina</taxon>
        <taxon>Agaricomycetes</taxon>
        <taxon>Polyporales</taxon>
        <taxon>Phaeolaceae</taxon>
        <taxon>Wolfiporia</taxon>
    </lineage>
</organism>
<keyword evidence="6" id="KW-1185">Reference proteome</keyword>
<evidence type="ECO:0000256" key="2">
    <source>
        <dbReference type="ARBA" id="ARBA00022980"/>
    </source>
</evidence>
<proteinExistence type="inferred from homology"/>
<evidence type="ECO:0000256" key="4">
    <source>
        <dbReference type="ARBA" id="ARBA00035269"/>
    </source>
</evidence>
<dbReference type="GO" id="GO:0003735">
    <property type="term" value="F:structural constituent of ribosome"/>
    <property type="evidence" value="ECO:0007669"/>
    <property type="project" value="InterPro"/>
</dbReference>
<keyword evidence="3" id="KW-0687">Ribonucleoprotein</keyword>
<comment type="similarity">
    <text evidence="1">Belongs to the bacterial ribosomal protein bL28 family.</text>
</comment>
<dbReference type="OMA" id="KVNHQWK"/>
<protein>
    <recommendedName>
        <fullName evidence="4">Large ribosomal subunit protein bL28m</fullName>
    </recommendedName>
</protein>
<dbReference type="PANTHER" id="PTHR13528:SF2">
    <property type="entry name" value="LARGE RIBOSOMAL SUBUNIT PROTEIN BL28M"/>
    <property type="match status" value="1"/>
</dbReference>
<reference evidence="5 6" key="1">
    <citation type="journal article" date="2012" name="Science">
        <title>The Paleozoic origin of enzymatic lignin decomposition reconstructed from 31 fungal genomes.</title>
        <authorList>
            <person name="Floudas D."/>
            <person name="Binder M."/>
            <person name="Riley R."/>
            <person name="Barry K."/>
            <person name="Blanchette R.A."/>
            <person name="Henrissat B."/>
            <person name="Martinez A.T."/>
            <person name="Otillar R."/>
            <person name="Spatafora J.W."/>
            <person name="Yadav J.S."/>
            <person name="Aerts A."/>
            <person name="Benoit I."/>
            <person name="Boyd A."/>
            <person name="Carlson A."/>
            <person name="Copeland A."/>
            <person name="Coutinho P.M."/>
            <person name="de Vries R.P."/>
            <person name="Ferreira P."/>
            <person name="Findley K."/>
            <person name="Foster B."/>
            <person name="Gaskell J."/>
            <person name="Glotzer D."/>
            <person name="Gorecki P."/>
            <person name="Heitman J."/>
            <person name="Hesse C."/>
            <person name="Hori C."/>
            <person name="Igarashi K."/>
            <person name="Jurgens J.A."/>
            <person name="Kallen N."/>
            <person name="Kersten P."/>
            <person name="Kohler A."/>
            <person name="Kuees U."/>
            <person name="Kumar T.K.A."/>
            <person name="Kuo A."/>
            <person name="LaButti K."/>
            <person name="Larrondo L.F."/>
            <person name="Lindquist E."/>
            <person name="Ling A."/>
            <person name="Lombard V."/>
            <person name="Lucas S."/>
            <person name="Lundell T."/>
            <person name="Martin R."/>
            <person name="McLaughlin D.J."/>
            <person name="Morgenstern I."/>
            <person name="Morin E."/>
            <person name="Murat C."/>
            <person name="Nagy L.G."/>
            <person name="Nolan M."/>
            <person name="Ohm R.A."/>
            <person name="Patyshakuliyeva A."/>
            <person name="Rokas A."/>
            <person name="Ruiz-Duenas F.J."/>
            <person name="Sabat G."/>
            <person name="Salamov A."/>
            <person name="Samejima M."/>
            <person name="Schmutz J."/>
            <person name="Slot J.C."/>
            <person name="St John F."/>
            <person name="Stenlid J."/>
            <person name="Sun H."/>
            <person name="Sun S."/>
            <person name="Syed K."/>
            <person name="Tsang A."/>
            <person name="Wiebenga A."/>
            <person name="Young D."/>
            <person name="Pisabarro A."/>
            <person name="Eastwood D.C."/>
            <person name="Martin F."/>
            <person name="Cullen D."/>
            <person name="Grigoriev I.V."/>
            <person name="Hibbett D.S."/>
        </authorList>
    </citation>
    <scope>NUCLEOTIDE SEQUENCE [LARGE SCALE GENOMIC DNA]</scope>
    <source>
        <strain evidence="5 6">MD-104</strain>
    </source>
</reference>
<keyword evidence="2" id="KW-0689">Ribosomal protein</keyword>
<sequence>MFPSTVLLKEIISTPFKRSQRGLFHGKMKQFGNNNPFSKKKTRRDWLPNVQSKRLFSDTMQEFLKLKVTTRALKTINKYGGIDEYLLKTKPDLLGWEGMRLRIMIRERRHANAKTIGALPAPEAITAPSVSEATSAPSAS</sequence>
<dbReference type="Gene3D" id="2.30.170.40">
    <property type="entry name" value="Ribosomal protein L28/L24"/>
    <property type="match status" value="1"/>
</dbReference>
<dbReference type="OrthoDB" id="361870at2759"/>
<dbReference type="AlphaFoldDB" id="A0A2H3J5E2"/>
<dbReference type="Pfam" id="PF00830">
    <property type="entry name" value="Ribosomal_L28"/>
    <property type="match status" value="1"/>
</dbReference>
<accession>A0A2H3J5E2</accession>
<evidence type="ECO:0000313" key="6">
    <source>
        <dbReference type="Proteomes" id="UP000218811"/>
    </source>
</evidence>
<dbReference type="EMBL" id="KB467931">
    <property type="protein sequence ID" value="PCH37416.1"/>
    <property type="molecule type" value="Genomic_DNA"/>
</dbReference>
<dbReference type="STRING" id="742152.A0A2H3J5E2"/>
<dbReference type="GO" id="GO:0005762">
    <property type="term" value="C:mitochondrial large ribosomal subunit"/>
    <property type="evidence" value="ECO:0007669"/>
    <property type="project" value="TreeGrafter"/>
</dbReference>
<dbReference type="Proteomes" id="UP000218811">
    <property type="component" value="Unassembled WGS sequence"/>
</dbReference>
<dbReference type="FunFam" id="2.30.170.40:FF:000003">
    <property type="entry name" value="54S ribosomal protein L24"/>
    <property type="match status" value="1"/>
</dbReference>
<name>A0A2H3J5E2_WOLCO</name>
<dbReference type="InterPro" id="IPR034704">
    <property type="entry name" value="Ribosomal_bL28/bL31-like_sf"/>
</dbReference>
<dbReference type="InterPro" id="IPR037147">
    <property type="entry name" value="Ribosomal_bL28_sf"/>
</dbReference>
<evidence type="ECO:0000256" key="1">
    <source>
        <dbReference type="ARBA" id="ARBA00008760"/>
    </source>
</evidence>
<gene>
    <name evidence="5" type="ORF">WOLCODRAFT_109823</name>
</gene>